<protein>
    <submittedName>
        <fullName evidence="4">S-layer homology domain-containing protein</fullName>
    </submittedName>
</protein>
<evidence type="ECO:0000256" key="2">
    <source>
        <dbReference type="SAM" id="SignalP"/>
    </source>
</evidence>
<dbReference type="PANTHER" id="PTHR43308:SF5">
    <property type="entry name" value="S-LAYER PROTEIN _ PEPTIDOGLYCAN ENDO-BETA-N-ACETYLGLUCOSAMINIDASE"/>
    <property type="match status" value="1"/>
</dbReference>
<dbReference type="InterPro" id="IPR015943">
    <property type="entry name" value="WD40/YVTN_repeat-like_dom_sf"/>
</dbReference>
<feature type="domain" description="SLH" evidence="3">
    <location>
        <begin position="1427"/>
        <end position="1483"/>
    </location>
</feature>
<evidence type="ECO:0000256" key="1">
    <source>
        <dbReference type="SAM" id="MobiDB-lite"/>
    </source>
</evidence>
<proteinExistence type="predicted"/>
<feature type="domain" description="SLH" evidence="3">
    <location>
        <begin position="1302"/>
        <end position="1365"/>
    </location>
</feature>
<feature type="signal peptide" evidence="2">
    <location>
        <begin position="1"/>
        <end position="33"/>
    </location>
</feature>
<dbReference type="InterPro" id="IPR051465">
    <property type="entry name" value="Cell_Envelope_Struct_Comp"/>
</dbReference>
<feature type="region of interest" description="Disordered" evidence="1">
    <location>
        <begin position="1098"/>
        <end position="1132"/>
    </location>
</feature>
<keyword evidence="2" id="KW-0732">Signal</keyword>
<evidence type="ECO:0000313" key="5">
    <source>
        <dbReference type="Proteomes" id="UP000574133"/>
    </source>
</evidence>
<sequence length="1483" mass="158414">MTVWKRQTVSLVAVVSLFLSLFWQISASSIASAAEVTESSAYLLNPGFESAEADGAIPGWSIDPDTAGNGTSVVSTVYARTGSQSLLFQDTSNSASPNGRFRVLSNEIAVTGNESVAFSVYAYKAAATDQSHGIQPVIFYYDKDGRTTKLNDFKQYGASQVPVGAWIELSVSGIVPEGTAYIKVGLYSGDPSLTKVYLDDASVTIAPAEAPLNEKIANPGFEEPPTGGAIPGWSLGPGTEGIVELSSSIYHSGSMGLHFKDENNAKNTRVLSDPFAIEGGTTIVTEANVYVISQTHNIVIEFYYYDAAGTQIGSNLSLFSSNSLGSNKWSVMKLQTDVPANAVSARVGLNSGDVSLTEAYFDDISNTALAKEVPLDREYSAPVNLGDMVSVNLGQAAAIQTNDNGDNEVYFITNGNPGTFFAVSLETGESIFSEVIPNTEATWAMTIGEDKNVYFAGTADGILYRYIPTEKRVESLGYNTADNWVWDLATIGGKVYGGTYNSSSDGKVFEYDVATGSFRNYGVIEAGQNYVRGIAVDEDYIYAAMGATVALHRIDRVTGEITEIKVEGYSDTTGIAGDVYVIGDKIFFSASTQKMVVLDKATLEIDAFFNQQAMISEPDPDHPDVIYYVFARKLYQYNMATKQSSEVELPYALPDTPRYKDFAWVTLDSGEKANETVLAAVTQYGETMLVDPQDQWVKFVELDIAANSVSIQSLERGPDGRLYVGGYQRGMSVYNPFTGKIEVNGANFPQTEGIGFLNDYVYYGTYVGAVMYRYDPSEETELNVNPKLVFDIEHQDRPFAIEAGDGKLFVGTVPDYGYLGGALAIYDETADQWQQFNHDHFAPNQSVMSLAYHDGLLFGGTSVWGGLGIEPSEEEAVIFVWDAARNKVVKTIKLSELGLDIDETPRMIGSVKFGPDGLLWGVVDGTIFALNVDDIEHPTIVKSKMLFPSLYNSSKWFSYEIEWAPDGMIYTTLGRKLIALDPGTLQFEVIDETFTNIMTLGIDGSIYYAPDANTYLYRIAVPETDATLSSLTIDGQEAAGFSPGILQYQAALSDTSTVAAEATQDGATVDISRADDGSAVVRVTAADGVSSLAYTITAADKTDPDPDNNGADPDNGSDPGNGSAGNTTTQEVSGSELVANADGDIAIELQAGKTEVILPADASQAIADHPVVITAGSAAVKLSSQVVAAIEALAQGRVSVGVTAAAVDTAALGTAYGANVTVVSGSYQIHLALKKADGTTVEAEQVDGATVAFELAEGADASRVAVYEVHEDGTLSYVGGKIEDGRIEAEIEGAGTYAALQFNKTYSDVSSGHWAEEAIAQLSMRLVAEGVNDTEFAPNQDITRSEFVALIVRALGISASGQPLPFEDVATTSWYAGEVAAAYEAGLVNGKSETQFAPASTISREEMAVIILRAYEFSTGIEMNDSQHSFADADAVSSWALEDLAAAFELGLVNGRGGNQFVPQGHLTRAEAAQAIVNVLELE</sequence>
<feature type="chain" id="PRO_5033063675" evidence="2">
    <location>
        <begin position="34"/>
        <end position="1483"/>
    </location>
</feature>
<evidence type="ECO:0000313" key="4">
    <source>
        <dbReference type="EMBL" id="MBB6675891.1"/>
    </source>
</evidence>
<dbReference type="EMBL" id="JACJVN010000006">
    <property type="protein sequence ID" value="MBB6675891.1"/>
    <property type="molecule type" value="Genomic_DNA"/>
</dbReference>
<dbReference type="RefSeq" id="WP_185177198.1">
    <property type="nucleotide sequence ID" value="NZ_CBCSEP010000014.1"/>
</dbReference>
<dbReference type="Gene3D" id="2.60.120.260">
    <property type="entry name" value="Galactose-binding domain-like"/>
    <property type="match status" value="2"/>
</dbReference>
<organism evidence="4 5">
    <name type="scientific">Cohnella lubricantis</name>
    <dbReference type="NCBI Taxonomy" id="2163172"/>
    <lineage>
        <taxon>Bacteria</taxon>
        <taxon>Bacillati</taxon>
        <taxon>Bacillota</taxon>
        <taxon>Bacilli</taxon>
        <taxon>Bacillales</taxon>
        <taxon>Paenibacillaceae</taxon>
        <taxon>Cohnella</taxon>
    </lineage>
</organism>
<keyword evidence="5" id="KW-1185">Reference proteome</keyword>
<evidence type="ECO:0000259" key="3">
    <source>
        <dbReference type="PROSITE" id="PS51272"/>
    </source>
</evidence>
<dbReference type="SUPFAM" id="SSF50998">
    <property type="entry name" value="Quinoprotein alcohol dehydrogenase-like"/>
    <property type="match status" value="1"/>
</dbReference>
<feature type="compositionally biased region" description="Low complexity" evidence="1">
    <location>
        <begin position="1107"/>
        <end position="1121"/>
    </location>
</feature>
<dbReference type="InterPro" id="IPR001119">
    <property type="entry name" value="SLH_dom"/>
</dbReference>
<dbReference type="InterPro" id="IPR011047">
    <property type="entry name" value="Quinoprotein_ADH-like_sf"/>
</dbReference>
<reference evidence="4 5" key="1">
    <citation type="submission" date="2020-08" db="EMBL/GenBank/DDBJ databases">
        <title>Cohnella phylogeny.</title>
        <authorList>
            <person name="Dunlap C."/>
        </authorList>
    </citation>
    <scope>NUCLEOTIDE SEQUENCE [LARGE SCALE GENOMIC DNA]</scope>
    <source>
        <strain evidence="4 5">DSM 103658</strain>
    </source>
</reference>
<dbReference type="Pfam" id="PF00395">
    <property type="entry name" value="SLH"/>
    <property type="match status" value="3"/>
</dbReference>
<dbReference type="PANTHER" id="PTHR43308">
    <property type="entry name" value="OUTER MEMBRANE PROTEIN ALPHA-RELATED"/>
    <property type="match status" value="1"/>
</dbReference>
<dbReference type="Proteomes" id="UP000574133">
    <property type="component" value="Unassembled WGS sequence"/>
</dbReference>
<name>A0A841TBT0_9BACL</name>
<dbReference type="SUPFAM" id="SSF82171">
    <property type="entry name" value="DPP6 N-terminal domain-like"/>
    <property type="match status" value="1"/>
</dbReference>
<dbReference type="Gene3D" id="2.130.10.10">
    <property type="entry name" value="YVTN repeat-like/Quinoprotein amine dehydrogenase"/>
    <property type="match status" value="2"/>
</dbReference>
<dbReference type="PROSITE" id="PS51272">
    <property type="entry name" value="SLH"/>
    <property type="match status" value="3"/>
</dbReference>
<feature type="domain" description="SLH" evidence="3">
    <location>
        <begin position="1366"/>
        <end position="1425"/>
    </location>
</feature>
<comment type="caution">
    <text evidence="4">The sequence shown here is derived from an EMBL/GenBank/DDBJ whole genome shotgun (WGS) entry which is preliminary data.</text>
</comment>
<accession>A0A841TBT0</accession>
<gene>
    <name evidence="4" type="ORF">H4Q31_00960</name>
</gene>